<protein>
    <recommendedName>
        <fullName evidence="4">Major facilitator superfamily (MFS) profile domain-containing protein</fullName>
    </recommendedName>
</protein>
<comment type="caution">
    <text evidence="2">The sequence shown here is derived from an EMBL/GenBank/DDBJ whole genome shotgun (WGS) entry which is preliminary data.</text>
</comment>
<evidence type="ECO:0000313" key="2">
    <source>
        <dbReference type="EMBL" id="GAA5225745.1"/>
    </source>
</evidence>
<evidence type="ECO:0008006" key="4">
    <source>
        <dbReference type="Google" id="ProtNLM"/>
    </source>
</evidence>
<keyword evidence="3" id="KW-1185">Reference proteome</keyword>
<evidence type="ECO:0000313" key="3">
    <source>
        <dbReference type="Proteomes" id="UP001501257"/>
    </source>
</evidence>
<keyword evidence="1" id="KW-0472">Membrane</keyword>
<dbReference type="Proteomes" id="UP001501257">
    <property type="component" value="Unassembled WGS sequence"/>
</dbReference>
<dbReference type="InterPro" id="IPR036259">
    <property type="entry name" value="MFS_trans_sf"/>
</dbReference>
<dbReference type="EMBL" id="BAABLK010000005">
    <property type="protein sequence ID" value="GAA5225745.1"/>
    <property type="molecule type" value="Genomic_DNA"/>
</dbReference>
<name>A0ABP9TL63_9MICC</name>
<feature type="transmembrane region" description="Helical" evidence="1">
    <location>
        <begin position="62"/>
        <end position="83"/>
    </location>
</feature>
<accession>A0ABP9TL63</accession>
<gene>
    <name evidence="2" type="ORF">GCM10025778_02750</name>
</gene>
<keyword evidence="1" id="KW-1133">Transmembrane helix</keyword>
<organism evidence="2 3">
    <name type="scientific">Paeniglutamicibacter antarcticus</name>
    <dbReference type="NCBI Taxonomy" id="494023"/>
    <lineage>
        <taxon>Bacteria</taxon>
        <taxon>Bacillati</taxon>
        <taxon>Actinomycetota</taxon>
        <taxon>Actinomycetes</taxon>
        <taxon>Micrococcales</taxon>
        <taxon>Micrococcaceae</taxon>
        <taxon>Paeniglutamicibacter</taxon>
    </lineage>
</organism>
<reference evidence="3" key="1">
    <citation type="journal article" date="2019" name="Int. J. Syst. Evol. Microbiol.">
        <title>The Global Catalogue of Microorganisms (GCM) 10K type strain sequencing project: providing services to taxonomists for standard genome sequencing and annotation.</title>
        <authorList>
            <consortium name="The Broad Institute Genomics Platform"/>
            <consortium name="The Broad Institute Genome Sequencing Center for Infectious Disease"/>
            <person name="Wu L."/>
            <person name="Ma J."/>
        </authorList>
    </citation>
    <scope>NUCLEOTIDE SEQUENCE [LARGE SCALE GENOMIC DNA]</scope>
    <source>
        <strain evidence="3">JCM 18952</strain>
    </source>
</reference>
<keyword evidence="1" id="KW-0812">Transmembrane</keyword>
<evidence type="ECO:0000256" key="1">
    <source>
        <dbReference type="SAM" id="Phobius"/>
    </source>
</evidence>
<sequence length="92" mass="9454">MFFKGLGMGFMVQNLVLAMQNTVKVTDIGTASASAALFRSVGGAAGVAALRAMYETAFGDATGVVFTTSAFVVVVVLLCIALIREVSLSTTV</sequence>
<proteinExistence type="predicted"/>
<dbReference type="SUPFAM" id="SSF103473">
    <property type="entry name" value="MFS general substrate transporter"/>
    <property type="match status" value="1"/>
</dbReference>